<feature type="transmembrane region" description="Helical" evidence="9">
    <location>
        <begin position="69"/>
        <end position="87"/>
    </location>
</feature>
<dbReference type="AlphaFoldDB" id="A0A2Z4RLR2"/>
<evidence type="ECO:0000256" key="8">
    <source>
        <dbReference type="ARBA" id="ARBA00023136"/>
    </source>
</evidence>
<keyword evidence="4" id="KW-1003">Cell membrane</keyword>
<dbReference type="GO" id="GO:0043190">
    <property type="term" value="C:ATP-binding cassette (ABC) transporter complex"/>
    <property type="evidence" value="ECO:0007669"/>
    <property type="project" value="InterPro"/>
</dbReference>
<organism evidence="10 11">
    <name type="scientific">Pseudomonas putida</name>
    <name type="common">Arthrobacter siderocapsulatus</name>
    <dbReference type="NCBI Taxonomy" id="303"/>
    <lineage>
        <taxon>Bacteria</taxon>
        <taxon>Pseudomonadati</taxon>
        <taxon>Pseudomonadota</taxon>
        <taxon>Gammaproteobacteria</taxon>
        <taxon>Pseudomonadales</taxon>
        <taxon>Pseudomonadaceae</taxon>
        <taxon>Pseudomonas</taxon>
    </lineage>
</organism>
<name>A0A2Z4RLR2_PSEPU</name>
<keyword evidence="8 9" id="KW-0472">Membrane</keyword>
<feature type="transmembrane region" description="Helical" evidence="9">
    <location>
        <begin position="180"/>
        <end position="198"/>
    </location>
</feature>
<keyword evidence="3" id="KW-0813">Transport</keyword>
<keyword evidence="6" id="KW-0029">Amino-acid transport</keyword>
<comment type="subcellular location">
    <subcellularLocation>
        <location evidence="1">Cell inner membrane</location>
        <topology evidence="1">Multi-pass membrane protein</topology>
    </subcellularLocation>
</comment>
<evidence type="ECO:0000256" key="3">
    <source>
        <dbReference type="ARBA" id="ARBA00022448"/>
    </source>
</evidence>
<dbReference type="Proteomes" id="UP000250299">
    <property type="component" value="Chromosome"/>
</dbReference>
<evidence type="ECO:0000256" key="4">
    <source>
        <dbReference type="ARBA" id="ARBA00022475"/>
    </source>
</evidence>
<gene>
    <name evidence="10" type="ORF">DKY63_18850</name>
</gene>
<keyword evidence="5 9" id="KW-0812">Transmembrane</keyword>
<proteinExistence type="inferred from homology"/>
<reference evidence="10 11" key="1">
    <citation type="submission" date="2018-05" db="EMBL/GenBank/DDBJ databases">
        <title>Whole genome sequence of Pseudomonas putida JBC17.</title>
        <authorList>
            <person name="Lee Y.H."/>
            <person name="David K."/>
        </authorList>
    </citation>
    <scope>NUCLEOTIDE SEQUENCE [LARGE SCALE GENOMIC DNA]</scope>
    <source>
        <strain evidence="10 11">JBC17</strain>
    </source>
</reference>
<feature type="transmembrane region" description="Helical" evidence="9">
    <location>
        <begin position="27"/>
        <end position="48"/>
    </location>
</feature>
<evidence type="ECO:0000256" key="2">
    <source>
        <dbReference type="ARBA" id="ARBA00010072"/>
    </source>
</evidence>
<dbReference type="PANTHER" id="PTHR30614">
    <property type="entry name" value="MEMBRANE COMPONENT OF AMINO ACID ABC TRANSPORTER"/>
    <property type="match status" value="1"/>
</dbReference>
<dbReference type="GO" id="GO:0022857">
    <property type="term" value="F:transmembrane transporter activity"/>
    <property type="evidence" value="ECO:0007669"/>
    <property type="project" value="InterPro"/>
</dbReference>
<evidence type="ECO:0000256" key="6">
    <source>
        <dbReference type="ARBA" id="ARBA00022970"/>
    </source>
</evidence>
<dbReference type="EMBL" id="CP029693">
    <property type="protein sequence ID" value="AWY41846.1"/>
    <property type="molecule type" value="Genomic_DNA"/>
</dbReference>
<dbReference type="RefSeq" id="WP_110965462.1">
    <property type="nucleotide sequence ID" value="NZ_CP029693.1"/>
</dbReference>
<evidence type="ECO:0000256" key="7">
    <source>
        <dbReference type="ARBA" id="ARBA00022989"/>
    </source>
</evidence>
<dbReference type="PANTHER" id="PTHR30614:SF35">
    <property type="entry name" value="ABC TRANSPORTER PERMEASE PROTEIN"/>
    <property type="match status" value="1"/>
</dbReference>
<evidence type="ECO:0000313" key="10">
    <source>
        <dbReference type="EMBL" id="AWY41846.1"/>
    </source>
</evidence>
<dbReference type="InterPro" id="IPR000515">
    <property type="entry name" value="MetI-like"/>
</dbReference>
<evidence type="ECO:0000256" key="1">
    <source>
        <dbReference type="ARBA" id="ARBA00004429"/>
    </source>
</evidence>
<dbReference type="InterPro" id="IPR010065">
    <property type="entry name" value="AA_ABC_transptr_permease_3TM"/>
</dbReference>
<evidence type="ECO:0000313" key="11">
    <source>
        <dbReference type="Proteomes" id="UP000250299"/>
    </source>
</evidence>
<sequence>MANQSDFLPIADNTELLLRAALSTLELTLIGAVLGVGIGIIGALIRIGGIRPLAAIFGVYVELIRNTPFLMQLLCIFFGLPSLGVPISGWQAAALAMVINLGAHATDAIHTSLQAFPRPPDEAWRHKVLLPALNNAWPALCNQIIVVMLGSAVCSQIGAQELSFAADVLQSRNLRAFETCALITLMYLCMALMIRQLLNWVGQRFLTRDRAKACAIVPAHE</sequence>
<dbReference type="SUPFAM" id="SSF161098">
    <property type="entry name" value="MetI-like"/>
    <property type="match status" value="1"/>
</dbReference>
<dbReference type="InterPro" id="IPR043429">
    <property type="entry name" value="ArtM/GltK/GlnP/TcyL/YhdX-like"/>
</dbReference>
<dbReference type="InterPro" id="IPR035906">
    <property type="entry name" value="MetI-like_sf"/>
</dbReference>
<dbReference type="CDD" id="cd06261">
    <property type="entry name" value="TM_PBP2"/>
    <property type="match status" value="1"/>
</dbReference>
<dbReference type="OrthoDB" id="6580405at2"/>
<evidence type="ECO:0000256" key="5">
    <source>
        <dbReference type="ARBA" id="ARBA00022692"/>
    </source>
</evidence>
<protein>
    <submittedName>
        <fullName evidence="10">Amino acid ABC transporter permease</fullName>
    </submittedName>
</protein>
<dbReference type="NCBIfam" id="TIGR01726">
    <property type="entry name" value="HEQRo_perm_3TM"/>
    <property type="match status" value="1"/>
</dbReference>
<comment type="similarity">
    <text evidence="2">Belongs to the binding-protein-dependent transport system permease family. HisMQ subfamily.</text>
</comment>
<dbReference type="Gene3D" id="1.10.3720.10">
    <property type="entry name" value="MetI-like"/>
    <property type="match status" value="1"/>
</dbReference>
<evidence type="ECO:0000256" key="9">
    <source>
        <dbReference type="SAM" id="Phobius"/>
    </source>
</evidence>
<keyword evidence="7 9" id="KW-1133">Transmembrane helix</keyword>
<dbReference type="GO" id="GO:0006865">
    <property type="term" value="P:amino acid transport"/>
    <property type="evidence" value="ECO:0007669"/>
    <property type="project" value="UniProtKB-KW"/>
</dbReference>
<accession>A0A2Z4RLR2</accession>